<accession>A0ABV6RAG8</accession>
<feature type="compositionally biased region" description="Basic and acidic residues" evidence="1">
    <location>
        <begin position="1"/>
        <end position="13"/>
    </location>
</feature>
<dbReference type="Proteomes" id="UP001589793">
    <property type="component" value="Unassembled WGS sequence"/>
</dbReference>
<organism evidence="2 3">
    <name type="scientific">Brachybacterium hainanense</name>
    <dbReference type="NCBI Taxonomy" id="1541174"/>
    <lineage>
        <taxon>Bacteria</taxon>
        <taxon>Bacillati</taxon>
        <taxon>Actinomycetota</taxon>
        <taxon>Actinomycetes</taxon>
        <taxon>Micrococcales</taxon>
        <taxon>Dermabacteraceae</taxon>
        <taxon>Brachybacterium</taxon>
    </lineage>
</organism>
<reference evidence="2 3" key="1">
    <citation type="submission" date="2024-09" db="EMBL/GenBank/DDBJ databases">
        <authorList>
            <person name="Sun Q."/>
            <person name="Mori K."/>
        </authorList>
    </citation>
    <scope>NUCLEOTIDE SEQUENCE [LARGE SCALE GENOMIC DNA]</scope>
    <source>
        <strain evidence="2 3">CICC 10874</strain>
    </source>
</reference>
<dbReference type="RefSeq" id="WP_376979920.1">
    <property type="nucleotide sequence ID" value="NZ_JBHLSV010000008.1"/>
</dbReference>
<comment type="caution">
    <text evidence="2">The sequence shown here is derived from an EMBL/GenBank/DDBJ whole genome shotgun (WGS) entry which is preliminary data.</text>
</comment>
<gene>
    <name evidence="2" type="ORF">ACFFF6_08450</name>
</gene>
<keyword evidence="3" id="KW-1185">Reference proteome</keyword>
<name>A0ABV6RAG8_9MICO</name>
<feature type="region of interest" description="Disordered" evidence="1">
    <location>
        <begin position="1"/>
        <end position="22"/>
    </location>
</feature>
<evidence type="ECO:0000313" key="2">
    <source>
        <dbReference type="EMBL" id="MFC0673985.1"/>
    </source>
</evidence>
<proteinExistence type="predicted"/>
<dbReference type="EMBL" id="JBHLSV010000008">
    <property type="protein sequence ID" value="MFC0673985.1"/>
    <property type="molecule type" value="Genomic_DNA"/>
</dbReference>
<evidence type="ECO:0000313" key="3">
    <source>
        <dbReference type="Proteomes" id="UP001589793"/>
    </source>
</evidence>
<protein>
    <submittedName>
        <fullName evidence="2">Uncharacterized protein</fullName>
    </submittedName>
</protein>
<evidence type="ECO:0000256" key="1">
    <source>
        <dbReference type="SAM" id="MobiDB-lite"/>
    </source>
</evidence>
<sequence length="270" mass="30081">MQQPTDHEAERTAHRLQLPRSTQPQDILAMIRNVRPEATLQDGMLDLGDGARMVQDSDPRRSGRWTVEVPRVREDPAPEGMGDSHDYAAAFPEGLPFGIERDVLDLCWALGRRLYGAVVTDSGVRLEPHPHHVRDLIVVSPHRVDATELAELLAMVEPDVEYVGELVAGAERYALTFPLTEDAIEVRVGERSRPTALRAQRWIDDSVDYEIVHVTADPEEDSLARPDEDVRARWGEAYARIGRLAAVLAENVGGYVVDREGFLVAPEDLA</sequence>